<dbReference type="CDD" id="cd16831">
    <property type="entry name" value="HemS-like_C"/>
    <property type="match status" value="1"/>
</dbReference>
<dbReference type="InterPro" id="IPR007845">
    <property type="entry name" value="HemS/ChuX_dom"/>
</dbReference>
<dbReference type="Proteomes" id="UP001269819">
    <property type="component" value="Unassembled WGS sequence"/>
</dbReference>
<evidence type="ECO:0000313" key="2">
    <source>
        <dbReference type="EMBL" id="MDV2080322.1"/>
    </source>
</evidence>
<name>A0ABU3W1B4_9GAMM</name>
<protein>
    <submittedName>
        <fullName evidence="2">ChuX/HutX family heme-like substrate-binding protein</fullName>
    </submittedName>
</protein>
<dbReference type="InterPro" id="IPR053733">
    <property type="entry name" value="Heme_Transport_Util_sf"/>
</dbReference>
<dbReference type="Gene3D" id="3.40.1570.10">
    <property type="entry name" value="HemS/ChuS/ChuX like domains"/>
    <property type="match status" value="2"/>
</dbReference>
<gene>
    <name evidence="2" type="ORF">RYS15_16665</name>
</gene>
<evidence type="ECO:0000313" key="3">
    <source>
        <dbReference type="Proteomes" id="UP001269819"/>
    </source>
</evidence>
<feature type="domain" description="Haemin-degrading HemS/ChuX" evidence="1">
    <location>
        <begin position="43"/>
        <end position="171"/>
    </location>
</feature>
<sequence length="370" mass="40475">MAAMDTISQTPQAPIDHTLAQRWQALLAEQPNLRIRNAARELGVSELELLLCREAGSVTPLVADFGGLLKAMDPVGEVMILSRNEQVVHEVTAAFHEFKVGGSGAMGLAVGDIDVRVFFNNWHYGYRVLESGRGGTRESLQFFDGHGRAVHKIYRTDGTDAEAWQALVASFQADADTVPALAPVLNPAPAPQPRTPVAEVELAPLQADWAALKDVHHFHAMLKRNKVDRLTAVELMGADWCRQLQTLPELAPSPLDLLLHQVQRSECPVMVFVGNPGIVQIFTGTVSNLRRTGPWMNVLDPGFNLHANTDGITAWWVTRRPSTDGTITSVEGYNADGELVITVFGKRKPGQAESEAWRAEVRALEEALCA</sequence>
<feature type="domain" description="Haemin-degrading HemS/ChuX" evidence="1">
    <location>
        <begin position="228"/>
        <end position="363"/>
    </location>
</feature>
<dbReference type="EMBL" id="JAWIIJ010000013">
    <property type="protein sequence ID" value="MDV2080322.1"/>
    <property type="molecule type" value="Genomic_DNA"/>
</dbReference>
<keyword evidence="3" id="KW-1185">Reference proteome</keyword>
<dbReference type="SUPFAM" id="SSF144064">
    <property type="entry name" value="Heme iron utilization protein-like"/>
    <property type="match status" value="1"/>
</dbReference>
<evidence type="ECO:0000259" key="1">
    <source>
        <dbReference type="Pfam" id="PF05171"/>
    </source>
</evidence>
<comment type="caution">
    <text evidence="2">The sequence shown here is derived from an EMBL/GenBank/DDBJ whole genome shotgun (WGS) entry which is preliminary data.</text>
</comment>
<accession>A0ABU3W1B4</accession>
<dbReference type="Pfam" id="PF05171">
    <property type="entry name" value="HemS"/>
    <property type="match status" value="2"/>
</dbReference>
<proteinExistence type="predicted"/>
<dbReference type="CDD" id="cd16830">
    <property type="entry name" value="HemS-like_N"/>
    <property type="match status" value="1"/>
</dbReference>
<organism evidence="2 3">
    <name type="scientific">Marinobacter xestospongiae</name>
    <dbReference type="NCBI Taxonomy" id="994319"/>
    <lineage>
        <taxon>Bacteria</taxon>
        <taxon>Pseudomonadati</taxon>
        <taxon>Pseudomonadota</taxon>
        <taxon>Gammaproteobacteria</taxon>
        <taxon>Pseudomonadales</taxon>
        <taxon>Marinobacteraceae</taxon>
        <taxon>Marinobacter</taxon>
    </lineage>
</organism>
<reference evidence="2 3" key="1">
    <citation type="submission" date="2023-10" db="EMBL/GenBank/DDBJ databases">
        <title>Characteristics and mechanism of a salt-tolerant marine origin heterotrophic nitrifying- aerobic denitrifying bacteria Marinobacter xestospongiae HN1.</title>
        <authorList>
            <person name="Qi R."/>
        </authorList>
    </citation>
    <scope>NUCLEOTIDE SEQUENCE [LARGE SCALE GENOMIC DNA]</scope>
    <source>
        <strain evidence="2 3">HN1</strain>
    </source>
</reference>
<dbReference type="RefSeq" id="WP_316974742.1">
    <property type="nucleotide sequence ID" value="NZ_JAWIIJ010000013.1"/>
</dbReference>